<dbReference type="InterPro" id="IPR048485">
    <property type="entry name" value="COG5_helical"/>
</dbReference>
<evidence type="ECO:0000256" key="2">
    <source>
        <dbReference type="ARBA" id="ARBA00020974"/>
    </source>
</evidence>
<reference evidence="7 8" key="1">
    <citation type="journal article" date="2011" name="Proc. Natl. Acad. Sci. U.S.A.">
        <title>Comparative genomics of xylose-fermenting fungi for enhanced biofuel production.</title>
        <authorList>
            <person name="Wohlbach D.J."/>
            <person name="Kuo A."/>
            <person name="Sato T.K."/>
            <person name="Potts K.M."/>
            <person name="Salamov A.A."/>
            <person name="LaButti K.M."/>
            <person name="Sun H."/>
            <person name="Clum A."/>
            <person name="Pangilinan J.L."/>
            <person name="Lindquist E.A."/>
            <person name="Lucas S."/>
            <person name="Lapidus A."/>
            <person name="Jin M."/>
            <person name="Gunawan C."/>
            <person name="Balan V."/>
            <person name="Dale B.E."/>
            <person name="Jeffries T.W."/>
            <person name="Zinkel R."/>
            <person name="Barry K.W."/>
            <person name="Grigoriev I.V."/>
            <person name="Gasch A.P."/>
        </authorList>
    </citation>
    <scope>NUCLEOTIDE SEQUENCE [LARGE SCALE GENOMIC DNA]</scope>
    <source>
        <strain evidence="8">NRRL Y-27907 / 11-Y1</strain>
    </source>
</reference>
<dbReference type="EMBL" id="GL996502">
    <property type="protein sequence ID" value="EGW32369.1"/>
    <property type="molecule type" value="Genomic_DNA"/>
</dbReference>
<dbReference type="GO" id="GO:0000139">
    <property type="term" value="C:Golgi membrane"/>
    <property type="evidence" value="ECO:0007669"/>
    <property type="project" value="UniProtKB-SubCell"/>
</dbReference>
<dbReference type="KEGG" id="spaa:SPAPADRAFT_138090"/>
<dbReference type="InterPro" id="IPR019465">
    <property type="entry name" value="Cog5"/>
</dbReference>
<dbReference type="HOGENOM" id="CLU_060138_1_0_1"/>
<name>G3AMV5_SPAPN</name>
<evidence type="ECO:0000313" key="7">
    <source>
        <dbReference type="EMBL" id="EGW32369.1"/>
    </source>
</evidence>
<dbReference type="STRING" id="619300.G3AMV5"/>
<dbReference type="AlphaFoldDB" id="G3AMV5"/>
<keyword evidence="8" id="KW-1185">Reference proteome</keyword>
<protein>
    <recommendedName>
        <fullName evidence="2">Conserved oligomeric Golgi complex subunit 5</fullName>
    </recommendedName>
</protein>
<evidence type="ECO:0000259" key="6">
    <source>
        <dbReference type="Pfam" id="PF20649"/>
    </source>
</evidence>
<gene>
    <name evidence="7" type="ORF">SPAPADRAFT_138090</name>
</gene>
<evidence type="ECO:0000259" key="5">
    <source>
        <dbReference type="Pfam" id="PF10392"/>
    </source>
</evidence>
<evidence type="ECO:0000256" key="3">
    <source>
        <dbReference type="ARBA" id="ARBA00023034"/>
    </source>
</evidence>
<dbReference type="OMA" id="YFWRTLA"/>
<dbReference type="InterPro" id="IPR049176">
    <property type="entry name" value="COG5_N"/>
</dbReference>
<dbReference type="eggNOG" id="ENOG502QQP3">
    <property type="taxonomic scope" value="Eukaryota"/>
</dbReference>
<dbReference type="GeneID" id="18870095"/>
<dbReference type="OrthoDB" id="18786at2759"/>
<keyword evidence="4" id="KW-0472">Membrane</keyword>
<dbReference type="FunCoup" id="G3AMV5">
    <property type="interactions" value="43"/>
</dbReference>
<accession>G3AMV5</accession>
<evidence type="ECO:0000256" key="1">
    <source>
        <dbReference type="ARBA" id="ARBA00004395"/>
    </source>
</evidence>
<dbReference type="InParanoid" id="G3AMV5"/>
<sequence>MTTATSNVLEDFEAFLEPDFDPIHFANELLLGTNGSDNTELDLATPIKKLKFDVDECNKRMSSIASNNYEDLVINFSTIENLQSILIDQINPQLERINAPFNRIKQEIIQPYDEAVKLNNALKRIHQTLNLLRSASFFIVLVQQLEELEQGDNFSVDDSHGDVVRLAKLHSQIRQLYQSASGEDTSTHILSVKLIRDYQGIEAARRASLINQCSQLINNEFSHLTSLHPGNRKLNNNLQALYILDPNEFFLIFDKATITRQVTINVNLLSRALQSPRNFTTIVKEVKDTSQEYFEKLNAILSGWKMDDDQTILHVVLTHYKVELLYALYWSKLNHKFKKNIASTMARVGPIAKNLKVYYEGLKNAVSEMFTTEYEKRLILDSLSLINR</sequence>
<dbReference type="GO" id="GO:0017119">
    <property type="term" value="C:Golgi transport complex"/>
    <property type="evidence" value="ECO:0007669"/>
    <property type="project" value="InterPro"/>
</dbReference>
<comment type="subcellular location">
    <subcellularLocation>
        <location evidence="1">Golgi apparatus membrane</location>
        <topology evidence="1">Peripheral membrane protein</topology>
    </subcellularLocation>
</comment>
<evidence type="ECO:0000313" key="8">
    <source>
        <dbReference type="Proteomes" id="UP000000709"/>
    </source>
</evidence>
<proteinExistence type="predicted"/>
<dbReference type="RefSeq" id="XP_007375645.1">
    <property type="nucleotide sequence ID" value="XM_007375583.1"/>
</dbReference>
<feature type="domain" description="Conserved oligomeric Golgi complex subunit 5 helical" evidence="6">
    <location>
        <begin position="191"/>
        <end position="370"/>
    </location>
</feature>
<evidence type="ECO:0000256" key="4">
    <source>
        <dbReference type="ARBA" id="ARBA00023136"/>
    </source>
</evidence>
<dbReference type="Pfam" id="PF10392">
    <property type="entry name" value="COG5_N"/>
    <property type="match status" value="1"/>
</dbReference>
<feature type="domain" description="Conserved oligomeric Golgi complex subunit 5 N-terminal" evidence="5">
    <location>
        <begin position="13"/>
        <end position="145"/>
    </location>
</feature>
<organism evidence="8">
    <name type="scientific">Spathaspora passalidarum (strain NRRL Y-27907 / 11-Y1)</name>
    <dbReference type="NCBI Taxonomy" id="619300"/>
    <lineage>
        <taxon>Eukaryota</taxon>
        <taxon>Fungi</taxon>
        <taxon>Dikarya</taxon>
        <taxon>Ascomycota</taxon>
        <taxon>Saccharomycotina</taxon>
        <taxon>Pichiomycetes</taxon>
        <taxon>Debaryomycetaceae</taxon>
        <taxon>Spathaspora</taxon>
    </lineage>
</organism>
<dbReference type="GO" id="GO:0006891">
    <property type="term" value="P:intra-Golgi vesicle-mediated transport"/>
    <property type="evidence" value="ECO:0007669"/>
    <property type="project" value="InterPro"/>
</dbReference>
<keyword evidence="3" id="KW-0333">Golgi apparatus</keyword>
<dbReference type="PANTHER" id="PTHR13228">
    <property type="entry name" value="CONSERVED OLIGOMERIC GOLGI COMPLEX COMPONENT 5"/>
    <property type="match status" value="1"/>
</dbReference>
<dbReference type="Proteomes" id="UP000000709">
    <property type="component" value="Unassembled WGS sequence"/>
</dbReference>
<dbReference type="Pfam" id="PF20649">
    <property type="entry name" value="COG5_C"/>
    <property type="match status" value="1"/>
</dbReference>
<dbReference type="PANTHER" id="PTHR13228:SF3">
    <property type="entry name" value="CONSERVED OLIGOMERIC GOLGI COMPLEX SUBUNIT 5"/>
    <property type="match status" value="1"/>
</dbReference>